<accession>A0ABW5TCM4</accession>
<name>A0ABW5TCM4_9FLAO</name>
<organism evidence="2 3">
    <name type="scientific">Hyunsoonleella rubra</name>
    <dbReference type="NCBI Taxonomy" id="1737062"/>
    <lineage>
        <taxon>Bacteria</taxon>
        <taxon>Pseudomonadati</taxon>
        <taxon>Bacteroidota</taxon>
        <taxon>Flavobacteriia</taxon>
        <taxon>Flavobacteriales</taxon>
        <taxon>Flavobacteriaceae</taxon>
    </lineage>
</organism>
<gene>
    <name evidence="2" type="ORF">ACFSR8_08310</name>
</gene>
<dbReference type="Pfam" id="PF12804">
    <property type="entry name" value="NTP_transf_3"/>
    <property type="match status" value="1"/>
</dbReference>
<comment type="caution">
    <text evidence="2">The sequence shown here is derived from an EMBL/GenBank/DDBJ whole genome shotgun (WGS) entry which is preliminary data.</text>
</comment>
<dbReference type="InterPro" id="IPR029044">
    <property type="entry name" value="Nucleotide-diphossugar_trans"/>
</dbReference>
<dbReference type="CDD" id="cd04182">
    <property type="entry name" value="GT_2_like_f"/>
    <property type="match status" value="1"/>
</dbReference>
<feature type="domain" description="MobA-like NTP transferase" evidence="1">
    <location>
        <begin position="10"/>
        <end position="173"/>
    </location>
</feature>
<dbReference type="RefSeq" id="WP_380290940.1">
    <property type="nucleotide sequence ID" value="NZ_JBHULY010000016.1"/>
</dbReference>
<protein>
    <submittedName>
        <fullName evidence="2">Nucleotidyltransferase family protein</fullName>
    </submittedName>
</protein>
<dbReference type="PANTHER" id="PTHR43777">
    <property type="entry name" value="MOLYBDENUM COFACTOR CYTIDYLYLTRANSFERASE"/>
    <property type="match status" value="1"/>
</dbReference>
<dbReference type="Proteomes" id="UP001597476">
    <property type="component" value="Unassembled WGS sequence"/>
</dbReference>
<sequence length="203" mass="22165">MSQSSHIAIAILAAGASTRMGSPKQLLKWCEKSLIQHAIHTSKNTLAMEVIVVLGANSEAITSEINNEAVTLIVNNEWQQGLGKSIASAAHFVLNSKENVDGLLFVLADQPFVTSDYLDDIIKTFNPNKKEIIATSYSKEKIGVPTLFDQAYFAELSLLSGDDGAKSIINKHKDSVKVIAPNFKNMDIDTQADYKMLHKSSDN</sequence>
<dbReference type="PANTHER" id="PTHR43777:SF1">
    <property type="entry name" value="MOLYBDENUM COFACTOR CYTIDYLYLTRANSFERASE"/>
    <property type="match status" value="1"/>
</dbReference>
<dbReference type="EMBL" id="JBHULY010000016">
    <property type="protein sequence ID" value="MFD2726215.1"/>
    <property type="molecule type" value="Genomic_DNA"/>
</dbReference>
<dbReference type="Gene3D" id="3.90.550.10">
    <property type="entry name" value="Spore Coat Polysaccharide Biosynthesis Protein SpsA, Chain A"/>
    <property type="match status" value="1"/>
</dbReference>
<evidence type="ECO:0000313" key="2">
    <source>
        <dbReference type="EMBL" id="MFD2726215.1"/>
    </source>
</evidence>
<dbReference type="InterPro" id="IPR025877">
    <property type="entry name" value="MobA-like_NTP_Trfase"/>
</dbReference>
<evidence type="ECO:0000313" key="3">
    <source>
        <dbReference type="Proteomes" id="UP001597476"/>
    </source>
</evidence>
<dbReference type="SUPFAM" id="SSF53448">
    <property type="entry name" value="Nucleotide-diphospho-sugar transferases"/>
    <property type="match status" value="1"/>
</dbReference>
<proteinExistence type="predicted"/>
<evidence type="ECO:0000259" key="1">
    <source>
        <dbReference type="Pfam" id="PF12804"/>
    </source>
</evidence>
<reference evidence="3" key="1">
    <citation type="journal article" date="2019" name="Int. J. Syst. Evol. Microbiol.">
        <title>The Global Catalogue of Microorganisms (GCM) 10K type strain sequencing project: providing services to taxonomists for standard genome sequencing and annotation.</title>
        <authorList>
            <consortium name="The Broad Institute Genomics Platform"/>
            <consortium name="The Broad Institute Genome Sequencing Center for Infectious Disease"/>
            <person name="Wu L."/>
            <person name="Ma J."/>
        </authorList>
    </citation>
    <scope>NUCLEOTIDE SEQUENCE [LARGE SCALE GENOMIC DNA]</scope>
    <source>
        <strain evidence="3">KCTC 42398</strain>
    </source>
</reference>
<keyword evidence="3" id="KW-1185">Reference proteome</keyword>